<dbReference type="GO" id="GO:0046872">
    <property type="term" value="F:metal ion binding"/>
    <property type="evidence" value="ECO:0007669"/>
    <property type="project" value="UniProtKB-KW"/>
</dbReference>
<evidence type="ECO:0000256" key="1">
    <source>
        <dbReference type="ARBA" id="ARBA00006153"/>
    </source>
</evidence>
<dbReference type="SUPFAM" id="SSF53187">
    <property type="entry name" value="Zn-dependent exopeptidases"/>
    <property type="match status" value="1"/>
</dbReference>
<organism evidence="5 6">
    <name type="scientific">Nitratireductor arenosus</name>
    <dbReference type="NCBI Taxonomy" id="2682096"/>
    <lineage>
        <taxon>Bacteria</taxon>
        <taxon>Pseudomonadati</taxon>
        <taxon>Pseudomonadota</taxon>
        <taxon>Alphaproteobacteria</taxon>
        <taxon>Hyphomicrobiales</taxon>
        <taxon>Phyllobacteriaceae</taxon>
        <taxon>Nitratireductor</taxon>
    </lineage>
</organism>
<feature type="binding site" evidence="3">
    <location>
        <position position="197"/>
    </location>
    <ligand>
        <name>Zn(2+)</name>
        <dbReference type="ChEBI" id="CHEBI:29105"/>
        <label>1</label>
    </ligand>
</feature>
<feature type="binding site" evidence="3">
    <location>
        <position position="91"/>
    </location>
    <ligand>
        <name>Zn(2+)</name>
        <dbReference type="ChEBI" id="CHEBI:29105"/>
        <label>1</label>
    </ligand>
</feature>
<reference evidence="5 6" key="1">
    <citation type="submission" date="2019-12" db="EMBL/GenBank/DDBJ databases">
        <title>Nitratireductor arenosus sp. nov., Isolated from sea sand, Jeju island, South Korea.</title>
        <authorList>
            <person name="Kim W."/>
        </authorList>
    </citation>
    <scope>NUCLEOTIDE SEQUENCE [LARGE SCALE GENOMIC DNA]</scope>
    <source>
        <strain evidence="5 6">CAU 1489</strain>
    </source>
</reference>
<sequence length="416" mass="43487">MTRIANDAMPPLQINADRLWARHMDIARIGAIAGNGSCRLAMTAEDAEARALLASWCRDAGLELRVDRAGNMVAVRPGSDPARGIVASGSHLDTQPHGGRFDGVSGVLAALEAVETLNDAGIATAAPLAVVNWTNEEGVRYAPGLLGSAWYAGLLTDEALSDTRAADGMLFDDEARLRGWLGDSSEKIPLAAFLELHIEQGPVLEREEKQVGVVTSVQGLTWLDVRVSGTDAHAGTTPLDHRQDALLAAARMLAALNEAGLECGPAARVSVGRLTTATDGPSTVVGEAAFVIDIRHPDTGTLAGLTAKCTAICETLAVQSGCTATVTQRISVSPTQFDASCVRALEDGAARRGYAYRKIASGALHDAANVAKVVPTAMVFVPCRDGISHNVNEYASPEDLAAGTNVLLDALLDLAR</sequence>
<proteinExistence type="inferred from homology"/>
<evidence type="ECO:0000256" key="2">
    <source>
        <dbReference type="ARBA" id="ARBA00022801"/>
    </source>
</evidence>
<feature type="domain" description="Peptidase M20 dimerisation" evidence="4">
    <location>
        <begin position="217"/>
        <end position="318"/>
    </location>
</feature>
<dbReference type="Proteomes" id="UP000463224">
    <property type="component" value="Unassembled WGS sequence"/>
</dbReference>
<dbReference type="InterPro" id="IPR011650">
    <property type="entry name" value="Peptidase_M20_dimer"/>
</dbReference>
<comment type="caution">
    <text evidence="5">The sequence shown here is derived from an EMBL/GenBank/DDBJ whole genome shotgun (WGS) entry which is preliminary data.</text>
</comment>
<evidence type="ECO:0000256" key="3">
    <source>
        <dbReference type="PIRSR" id="PIRSR001235-1"/>
    </source>
</evidence>
<dbReference type="CDD" id="cd03884">
    <property type="entry name" value="M20_bAS"/>
    <property type="match status" value="1"/>
</dbReference>
<dbReference type="EC" id="3.5.-.-" evidence="5"/>
<keyword evidence="3" id="KW-0479">Metal-binding</keyword>
<accession>A0A844QCF6</accession>
<dbReference type="PANTHER" id="PTHR32494">
    <property type="entry name" value="ALLANTOATE DEIMINASE-RELATED"/>
    <property type="match status" value="1"/>
</dbReference>
<dbReference type="InterPro" id="IPR002933">
    <property type="entry name" value="Peptidase_M20"/>
</dbReference>
<feature type="binding site" evidence="3">
    <location>
        <position position="389"/>
    </location>
    <ligand>
        <name>Zn(2+)</name>
        <dbReference type="ChEBI" id="CHEBI:29105"/>
        <label>2</label>
    </ligand>
</feature>
<dbReference type="SUPFAM" id="SSF55031">
    <property type="entry name" value="Bacterial exopeptidase dimerisation domain"/>
    <property type="match status" value="1"/>
</dbReference>
<dbReference type="Gene3D" id="3.40.630.10">
    <property type="entry name" value="Zn peptidases"/>
    <property type="match status" value="1"/>
</dbReference>
<keyword evidence="6" id="KW-1185">Reference proteome</keyword>
<feature type="binding site" evidence="3">
    <location>
        <position position="102"/>
    </location>
    <ligand>
        <name>Zn(2+)</name>
        <dbReference type="ChEBI" id="CHEBI:29105"/>
        <label>2</label>
    </ligand>
</feature>
<dbReference type="EMBL" id="WPHG01000001">
    <property type="protein sequence ID" value="MVA95823.1"/>
    <property type="molecule type" value="Genomic_DNA"/>
</dbReference>
<comment type="cofactor">
    <cofactor evidence="3">
        <name>Zn(2+)</name>
        <dbReference type="ChEBI" id="CHEBI:29105"/>
    </cofactor>
    <text evidence="3">Binds 2 Zn(2+) ions per subunit.</text>
</comment>
<keyword evidence="2 5" id="KW-0378">Hydrolase</keyword>
<dbReference type="NCBIfam" id="NF006769">
    <property type="entry name" value="PRK09290.1-3"/>
    <property type="match status" value="1"/>
</dbReference>
<dbReference type="Pfam" id="PF01546">
    <property type="entry name" value="Peptidase_M20"/>
    <property type="match status" value="1"/>
</dbReference>
<evidence type="ECO:0000313" key="6">
    <source>
        <dbReference type="Proteomes" id="UP000463224"/>
    </source>
</evidence>
<dbReference type="InterPro" id="IPR010158">
    <property type="entry name" value="Amidase_Cbmase"/>
</dbReference>
<evidence type="ECO:0000313" key="5">
    <source>
        <dbReference type="EMBL" id="MVA95823.1"/>
    </source>
</evidence>
<dbReference type="InterPro" id="IPR036264">
    <property type="entry name" value="Bact_exopeptidase_dim_dom"/>
</dbReference>
<dbReference type="Gene3D" id="3.30.70.360">
    <property type="match status" value="1"/>
</dbReference>
<protein>
    <submittedName>
        <fullName evidence="5">Hydantoinase/carbamoylase family amidase</fullName>
        <ecNumber evidence="5">3.5.-.-</ecNumber>
    </submittedName>
</protein>
<keyword evidence="3" id="KW-0862">Zinc</keyword>
<evidence type="ECO:0000259" key="4">
    <source>
        <dbReference type="Pfam" id="PF07687"/>
    </source>
</evidence>
<dbReference type="Pfam" id="PF07687">
    <property type="entry name" value="M20_dimer"/>
    <property type="match status" value="1"/>
</dbReference>
<dbReference type="PANTHER" id="PTHR32494:SF5">
    <property type="entry name" value="ALLANTOATE AMIDOHYDROLASE"/>
    <property type="match status" value="1"/>
</dbReference>
<dbReference type="AlphaFoldDB" id="A0A844QCF6"/>
<feature type="binding site" evidence="3">
    <location>
        <position position="102"/>
    </location>
    <ligand>
        <name>Zn(2+)</name>
        <dbReference type="ChEBI" id="CHEBI:29105"/>
        <label>1</label>
    </ligand>
</feature>
<dbReference type="RefSeq" id="WP_156710699.1">
    <property type="nucleotide sequence ID" value="NZ_WPHG01000001.1"/>
</dbReference>
<dbReference type="GO" id="GO:0016813">
    <property type="term" value="F:hydrolase activity, acting on carbon-nitrogen (but not peptide) bonds, in linear amidines"/>
    <property type="evidence" value="ECO:0007669"/>
    <property type="project" value="InterPro"/>
</dbReference>
<feature type="binding site" evidence="3">
    <location>
        <position position="137"/>
    </location>
    <ligand>
        <name>Zn(2+)</name>
        <dbReference type="ChEBI" id="CHEBI:29105"/>
        <label>2</label>
    </ligand>
</feature>
<dbReference type="NCBIfam" id="TIGR01879">
    <property type="entry name" value="hydantase"/>
    <property type="match status" value="1"/>
</dbReference>
<gene>
    <name evidence="5" type="ORF">GN330_00965</name>
</gene>
<dbReference type="PIRSF" id="PIRSF001235">
    <property type="entry name" value="Amidase_carbamoylase"/>
    <property type="match status" value="1"/>
</dbReference>
<name>A0A844QCF6_9HYPH</name>
<comment type="similarity">
    <text evidence="1">Belongs to the peptidase M20 family.</text>
</comment>